<evidence type="ECO:0000256" key="1">
    <source>
        <dbReference type="SAM" id="MobiDB-lite"/>
    </source>
</evidence>
<feature type="compositionally biased region" description="Basic and acidic residues" evidence="1">
    <location>
        <begin position="616"/>
        <end position="638"/>
    </location>
</feature>
<feature type="region of interest" description="Disordered" evidence="1">
    <location>
        <begin position="612"/>
        <end position="638"/>
    </location>
</feature>
<reference evidence="2 3" key="1">
    <citation type="journal article" date="2017" name="G3 (Bethesda)">
        <title>First Draft Genome Sequence of the Pathogenic Fungus Lomentospora prolificans (Formerly Scedosporium prolificans).</title>
        <authorList>
            <person name="Luo R."/>
            <person name="Zimin A."/>
            <person name="Workman R."/>
            <person name="Fan Y."/>
            <person name="Pertea G."/>
            <person name="Grossman N."/>
            <person name="Wear M.P."/>
            <person name="Jia B."/>
            <person name="Miller H."/>
            <person name="Casadevall A."/>
            <person name="Timp W."/>
            <person name="Zhang S.X."/>
            <person name="Salzberg S.L."/>
        </authorList>
    </citation>
    <scope>NUCLEOTIDE SEQUENCE [LARGE SCALE GENOMIC DNA]</scope>
    <source>
        <strain evidence="2 3">JHH-5317</strain>
    </source>
</reference>
<dbReference type="STRING" id="41688.A0A2N3N6L0"/>
<proteinExistence type="predicted"/>
<name>A0A2N3N6L0_9PEZI</name>
<sequence>MSTIQDPNTDPVAVVEPEPEPNTSECASDSDSSWSYDTGTGPFYDRDECIDAMNGVALPRSLNDPTSKSFIFMHLMSTIRGVRHSLDMAMEPRVIEICAQREEPKLTRARNARLIMSDIIPDFDMDHLEDVPYCIWFPDVAKEDTYRELARRYPHLRYHVGRACAVAGYTDLYRSLDLLPDISIAEEARENKSTGIFEDIKSSPVRYHVMDDYTLSVNLENPTHPAFLNADTITLSFLKRTVSLDRYSYDRVLTVTEDNNLAEYSTDIERIPIPPDSADVALLSSPLPADLPDFTISKDILILMAAYEGNVDRYARLRRPFWIKRELECVVRGIYHNTSFAKWWVSEVERPRPMWNNNPSNDIWYIKSAIAARFIMLNNLTYVLKSDEPMAFPAMFWYPLAPHPVTLKLLAEARPKMTHWVLQACIALDYKSLYDTLKHLVEPHEHIWDQAKLSANPYYRDDLERRGEELGVPVEHHPIRFDTAAYVKRMEHALDYEEPSNLLIPWPAESWMISERRHGPYSGAGIDAGEIELFITAPEPMKWMMMERESSLDIDSAIKLYQERVKEEEEKKLVEGKGRDVEGGSEKEAIGGTACVERVQKEEQQKRAAGCIMENRQGDHADAEAQVEEKEPELKREG</sequence>
<dbReference type="AlphaFoldDB" id="A0A2N3N6L0"/>
<keyword evidence="3" id="KW-1185">Reference proteome</keyword>
<dbReference type="InParanoid" id="A0A2N3N6L0"/>
<dbReference type="VEuPathDB" id="FungiDB:jhhlp_006691"/>
<protein>
    <submittedName>
        <fullName evidence="2">Uncharacterized protein</fullName>
    </submittedName>
</protein>
<comment type="caution">
    <text evidence="2">The sequence shown here is derived from an EMBL/GenBank/DDBJ whole genome shotgun (WGS) entry which is preliminary data.</text>
</comment>
<evidence type="ECO:0000313" key="2">
    <source>
        <dbReference type="EMBL" id="PKS08079.1"/>
    </source>
</evidence>
<dbReference type="EMBL" id="NLAX01000701">
    <property type="protein sequence ID" value="PKS08079.1"/>
    <property type="molecule type" value="Genomic_DNA"/>
</dbReference>
<dbReference type="OrthoDB" id="4360026at2759"/>
<dbReference type="Proteomes" id="UP000233524">
    <property type="component" value="Unassembled WGS sequence"/>
</dbReference>
<gene>
    <name evidence="2" type="ORF">jhhlp_006691</name>
</gene>
<feature type="region of interest" description="Disordered" evidence="1">
    <location>
        <begin position="1"/>
        <end position="34"/>
    </location>
</feature>
<organism evidence="2 3">
    <name type="scientific">Lomentospora prolificans</name>
    <dbReference type="NCBI Taxonomy" id="41688"/>
    <lineage>
        <taxon>Eukaryota</taxon>
        <taxon>Fungi</taxon>
        <taxon>Dikarya</taxon>
        <taxon>Ascomycota</taxon>
        <taxon>Pezizomycotina</taxon>
        <taxon>Sordariomycetes</taxon>
        <taxon>Hypocreomycetidae</taxon>
        <taxon>Microascales</taxon>
        <taxon>Microascaceae</taxon>
        <taxon>Lomentospora</taxon>
    </lineage>
</organism>
<accession>A0A2N3N6L0</accession>
<evidence type="ECO:0000313" key="3">
    <source>
        <dbReference type="Proteomes" id="UP000233524"/>
    </source>
</evidence>